<gene>
    <name evidence="2" type="ORF">EHR38_25045</name>
</gene>
<dbReference type="AlphaFoldDB" id="A0A600VDJ4"/>
<evidence type="ECO:0000256" key="1">
    <source>
        <dbReference type="SAM" id="MobiDB-lite"/>
    </source>
</evidence>
<name>A0A600VDJ4_SALET</name>
<comment type="caution">
    <text evidence="2">The sequence shown here is derived from an EMBL/GenBank/DDBJ whole genome shotgun (WGS) entry which is preliminary data.</text>
</comment>
<evidence type="ECO:0000313" key="2">
    <source>
        <dbReference type="EMBL" id="ECT3993990.1"/>
    </source>
</evidence>
<reference evidence="2" key="1">
    <citation type="submission" date="2018-11" db="EMBL/GenBank/DDBJ databases">
        <authorList>
            <consortium name="Veterinary Laboratory Investigation and Response Network"/>
        </authorList>
    </citation>
    <scope>NUCLEOTIDE SEQUENCE</scope>
    <source>
        <strain evidence="2">SAL-18-VL-NY-FL-0005</strain>
    </source>
</reference>
<feature type="region of interest" description="Disordered" evidence="1">
    <location>
        <begin position="19"/>
        <end position="39"/>
    </location>
</feature>
<accession>A0A600VDJ4</accession>
<protein>
    <recommendedName>
        <fullName evidence="3">Filamentous hemagglutinin</fullName>
    </recommendedName>
</protein>
<organism evidence="2">
    <name type="scientific">Salmonella enterica I</name>
    <dbReference type="NCBI Taxonomy" id="59201"/>
    <lineage>
        <taxon>Bacteria</taxon>
        <taxon>Pseudomonadati</taxon>
        <taxon>Pseudomonadota</taxon>
        <taxon>Gammaproteobacteria</taxon>
        <taxon>Enterobacterales</taxon>
        <taxon>Enterobacteriaceae</taxon>
        <taxon>Salmonella</taxon>
    </lineage>
</organism>
<dbReference type="EMBL" id="AAKMQI010000236">
    <property type="protein sequence ID" value="ECT3993990.1"/>
    <property type="molecule type" value="Genomic_DNA"/>
</dbReference>
<dbReference type="CDD" id="cd20745">
    <property type="entry name" value="FIX_RhsA_AHH_HNH-like"/>
    <property type="match status" value="1"/>
</dbReference>
<sequence>LENLLDLLDIVPCIGKSAEEATPPVKQETPAEKNEGDGWLDGLQTELDVAGLVPGPGIFPDLLNAGISLCRGSYVEAGFSLFAAIPIAGDAAGAGKLA</sequence>
<proteinExistence type="predicted"/>
<feature type="non-terminal residue" evidence="2">
    <location>
        <position position="1"/>
    </location>
</feature>
<evidence type="ECO:0008006" key="3">
    <source>
        <dbReference type="Google" id="ProtNLM"/>
    </source>
</evidence>